<protein>
    <submittedName>
        <fullName evidence="6">Succinylglutamate desuccinylase/aspartoacylase</fullName>
    </submittedName>
</protein>
<keyword evidence="4" id="KW-0862">Zinc</keyword>
<evidence type="ECO:0000313" key="7">
    <source>
        <dbReference type="Proteomes" id="UP000596977"/>
    </source>
</evidence>
<keyword evidence="2" id="KW-0479">Metal-binding</keyword>
<keyword evidence="7" id="KW-1185">Reference proteome</keyword>
<dbReference type="SUPFAM" id="SSF53187">
    <property type="entry name" value="Zn-dependent exopeptidases"/>
    <property type="match status" value="1"/>
</dbReference>
<dbReference type="PANTHER" id="PTHR37326">
    <property type="entry name" value="BLL3975 PROTEIN"/>
    <property type="match status" value="1"/>
</dbReference>
<sequence length="379" mass="42145">MTFERHTRRIQADAPGTHAELTWFTCGPENADRKVYMQAALHADEQPGIMVLHHLLPMLEKASTDGTLKAHFVIFPMVNPLGMNQVHFEVHGGRYHDRSGTNFNRRWPDLFAAVGDTVALKLTNDGAENVRLIRNEIRLWLEQQHPVTALQKLRHFIMTQAYDADYVLDLHCDNEALNHLFVTPDSMDELTELADWMGSVAQLTAEDSGGGSFDEVWPSLWTRLAKAHPEKPIPFSARAATLEYRGQTDVYDQLGKTDAQNLFNFLLAKDLIAGSLPSLPEKAAAPTPLTATEMLRVDRPGLLAYRVELGEHVKKGQPVADLIALDGPDAFIERTPILAGTSGRVISRNLSKYVVPGNSIAKIVGTEPLAERQGYLLED</sequence>
<dbReference type="Gene3D" id="3.40.630.10">
    <property type="entry name" value="Zn peptidases"/>
    <property type="match status" value="1"/>
</dbReference>
<gene>
    <name evidence="6" type="ORF">GCM10011499_12590</name>
</gene>
<dbReference type="Proteomes" id="UP000596977">
    <property type="component" value="Unassembled WGS sequence"/>
</dbReference>
<dbReference type="AlphaFoldDB" id="A0A916RBJ0"/>
<dbReference type="PANTHER" id="PTHR37326:SF1">
    <property type="entry name" value="BLL3975 PROTEIN"/>
    <property type="match status" value="1"/>
</dbReference>
<dbReference type="RefSeq" id="WP_127072751.1">
    <property type="nucleotide sequence ID" value="NZ_BMKB01000002.1"/>
</dbReference>
<dbReference type="Pfam" id="PF24827">
    <property type="entry name" value="AstE_AspA_cat"/>
    <property type="match status" value="1"/>
</dbReference>
<evidence type="ECO:0000313" key="6">
    <source>
        <dbReference type="EMBL" id="GGA44416.1"/>
    </source>
</evidence>
<dbReference type="CDD" id="cd06250">
    <property type="entry name" value="M14_PaAOTO_like"/>
    <property type="match status" value="1"/>
</dbReference>
<accession>A0A916RBJ0</accession>
<dbReference type="OrthoDB" id="9782876at2"/>
<keyword evidence="3" id="KW-0378">Hydrolase</keyword>
<dbReference type="InterPro" id="IPR053138">
    <property type="entry name" value="N-alpha-Ac-DABA_deacetylase"/>
</dbReference>
<evidence type="ECO:0000256" key="1">
    <source>
        <dbReference type="ARBA" id="ARBA00001947"/>
    </source>
</evidence>
<evidence type="ECO:0000256" key="2">
    <source>
        <dbReference type="ARBA" id="ARBA00022723"/>
    </source>
</evidence>
<comment type="cofactor">
    <cofactor evidence="1">
        <name>Zn(2+)</name>
        <dbReference type="ChEBI" id="CHEBI:29105"/>
    </cofactor>
</comment>
<dbReference type="EMBL" id="BMKB01000002">
    <property type="protein sequence ID" value="GGA44416.1"/>
    <property type="molecule type" value="Genomic_DNA"/>
</dbReference>
<proteinExistence type="predicted"/>
<evidence type="ECO:0000256" key="3">
    <source>
        <dbReference type="ARBA" id="ARBA00022801"/>
    </source>
</evidence>
<feature type="domain" description="Succinylglutamate desuccinylase/Aspartoacylase catalytic" evidence="5">
    <location>
        <begin position="33"/>
        <end position="183"/>
    </location>
</feature>
<dbReference type="GO" id="GO:0016788">
    <property type="term" value="F:hydrolase activity, acting on ester bonds"/>
    <property type="evidence" value="ECO:0007669"/>
    <property type="project" value="InterPro"/>
</dbReference>
<comment type="caution">
    <text evidence="6">The sequence shown here is derived from an EMBL/GenBank/DDBJ whole genome shotgun (WGS) entry which is preliminary data.</text>
</comment>
<evidence type="ECO:0000259" key="5">
    <source>
        <dbReference type="Pfam" id="PF24827"/>
    </source>
</evidence>
<dbReference type="GO" id="GO:0046872">
    <property type="term" value="F:metal ion binding"/>
    <property type="evidence" value="ECO:0007669"/>
    <property type="project" value="UniProtKB-KW"/>
</dbReference>
<name>A0A916RBJ0_9HYPH</name>
<dbReference type="InterPro" id="IPR055438">
    <property type="entry name" value="AstE_AspA_cat"/>
</dbReference>
<organism evidence="6 7">
    <name type="scientific">Pelagibacterium lentulum</name>
    <dbReference type="NCBI Taxonomy" id="2029865"/>
    <lineage>
        <taxon>Bacteria</taxon>
        <taxon>Pseudomonadati</taxon>
        <taxon>Pseudomonadota</taxon>
        <taxon>Alphaproteobacteria</taxon>
        <taxon>Hyphomicrobiales</taxon>
        <taxon>Devosiaceae</taxon>
        <taxon>Pelagibacterium</taxon>
    </lineage>
</organism>
<reference evidence="6 7" key="1">
    <citation type="journal article" date="2014" name="Int. J. Syst. Evol. Microbiol.">
        <title>Complete genome sequence of Corynebacterium casei LMG S-19264T (=DSM 44701T), isolated from a smear-ripened cheese.</title>
        <authorList>
            <consortium name="US DOE Joint Genome Institute (JGI-PGF)"/>
            <person name="Walter F."/>
            <person name="Albersmeier A."/>
            <person name="Kalinowski J."/>
            <person name="Ruckert C."/>
        </authorList>
    </citation>
    <scope>NUCLEOTIDE SEQUENCE [LARGE SCALE GENOMIC DNA]</scope>
    <source>
        <strain evidence="6 7">CGMCC 1.15896</strain>
    </source>
</reference>
<evidence type="ECO:0000256" key="4">
    <source>
        <dbReference type="ARBA" id="ARBA00022833"/>
    </source>
</evidence>